<gene>
    <name evidence="5" type="ORF">SAMN05216231_2997</name>
</gene>
<feature type="domain" description="AMP-binding enzyme C-terminal" evidence="4">
    <location>
        <begin position="466"/>
        <end position="542"/>
    </location>
</feature>
<sequence>MKSVLRKSWPKGIPETLEYRLGERPLHEYLIRNAIDRPEETGYVFYGNNLTWEQLNNKTQRFAQFLKNRGINKGDRVALYMQNCPQYLIGHYAIQMLGAIVVPLNPMYKEAELEYAINEAEIQAIVAGQELYERLENIKDELPSLEFLITTNYADFLLGESNLPLPDELKIEKKEIKNTFDMEEAIDTSEPIGETEEVDIWEDVGLMVFTSGTTGRPKAAMLTFGNALFKTAASAHGYQVSLSDKTLATAPLCHIAGMVMGVNIPVYSATQCALLTRFEPEAAIKAIESYKLNKLYTVAPMNAAILHYPGIEKRDLTSLELNFATSFGMAVDEKLATAWKKLTDGCLLFEASYGLSETHTCDTMMPIDQIKFGTCGIATYDTEFRITDLDTGEDLPPGKQGEIAVKSPGVFKGYLNRPEATEETLRDGWVFTGDIGILDDDGYLYFIGRVKEMIKASGYSVFPEDVESLLSAHEAISQVAAIGVPDKKRGESVKAFIVLKPDYKGKITESGMVEWAKAKMAAYKYPREVEFRDSLPATSSGKVLRRLLKES</sequence>
<dbReference type="SUPFAM" id="SSF56801">
    <property type="entry name" value="Acetyl-CoA synthetase-like"/>
    <property type="match status" value="1"/>
</dbReference>
<dbReference type="Proteomes" id="UP000199444">
    <property type="component" value="Unassembled WGS sequence"/>
</dbReference>
<evidence type="ECO:0000259" key="3">
    <source>
        <dbReference type="Pfam" id="PF00501"/>
    </source>
</evidence>
<dbReference type="RefSeq" id="WP_092493759.1">
    <property type="nucleotide sequence ID" value="NZ_FNKD01000003.1"/>
</dbReference>
<evidence type="ECO:0000313" key="5">
    <source>
        <dbReference type="EMBL" id="SDQ90937.1"/>
    </source>
</evidence>
<dbReference type="PANTHER" id="PTHR24096">
    <property type="entry name" value="LONG-CHAIN-FATTY-ACID--COA LIGASE"/>
    <property type="match status" value="1"/>
</dbReference>
<dbReference type="PANTHER" id="PTHR24096:SF149">
    <property type="entry name" value="AMP-BINDING DOMAIN-CONTAINING PROTEIN-RELATED"/>
    <property type="match status" value="1"/>
</dbReference>
<name>A0A1H1EQC8_9BACI</name>
<dbReference type="EMBL" id="FNKD01000003">
    <property type="protein sequence ID" value="SDQ90937.1"/>
    <property type="molecule type" value="Genomic_DNA"/>
</dbReference>
<reference evidence="5 6" key="1">
    <citation type="submission" date="2016-10" db="EMBL/GenBank/DDBJ databases">
        <authorList>
            <person name="de Groot N.N."/>
        </authorList>
    </citation>
    <scope>NUCLEOTIDE SEQUENCE [LARGE SCALE GENOMIC DNA]</scope>
    <source>
        <strain evidence="5 6">CGMCC 1.10449</strain>
    </source>
</reference>
<evidence type="ECO:0000256" key="2">
    <source>
        <dbReference type="ARBA" id="ARBA00022598"/>
    </source>
</evidence>
<evidence type="ECO:0000256" key="1">
    <source>
        <dbReference type="ARBA" id="ARBA00006432"/>
    </source>
</evidence>
<dbReference type="Gene3D" id="2.30.38.10">
    <property type="entry name" value="Luciferase, Domain 3"/>
    <property type="match status" value="1"/>
</dbReference>
<dbReference type="Pfam" id="PF13193">
    <property type="entry name" value="AMP-binding_C"/>
    <property type="match status" value="1"/>
</dbReference>
<dbReference type="InterPro" id="IPR020845">
    <property type="entry name" value="AMP-binding_CS"/>
</dbReference>
<evidence type="ECO:0000313" key="6">
    <source>
        <dbReference type="Proteomes" id="UP000199444"/>
    </source>
</evidence>
<accession>A0A1H1EQC8</accession>
<dbReference type="GO" id="GO:0016405">
    <property type="term" value="F:CoA-ligase activity"/>
    <property type="evidence" value="ECO:0007669"/>
    <property type="project" value="TreeGrafter"/>
</dbReference>
<evidence type="ECO:0000259" key="4">
    <source>
        <dbReference type="Pfam" id="PF13193"/>
    </source>
</evidence>
<dbReference type="Gene3D" id="3.30.300.30">
    <property type="match status" value="1"/>
</dbReference>
<dbReference type="InterPro" id="IPR045851">
    <property type="entry name" value="AMP-bd_C_sf"/>
</dbReference>
<dbReference type="PROSITE" id="PS00455">
    <property type="entry name" value="AMP_BINDING"/>
    <property type="match status" value="1"/>
</dbReference>
<comment type="similarity">
    <text evidence="1">Belongs to the ATP-dependent AMP-binding enzyme family.</text>
</comment>
<dbReference type="InterPro" id="IPR025110">
    <property type="entry name" value="AMP-bd_C"/>
</dbReference>
<keyword evidence="6" id="KW-1185">Reference proteome</keyword>
<keyword evidence="2" id="KW-0436">Ligase</keyword>
<dbReference type="STRING" id="553311.SAMN05216231_2997"/>
<dbReference type="AlphaFoldDB" id="A0A1H1EQC8"/>
<dbReference type="InterPro" id="IPR000873">
    <property type="entry name" value="AMP-dep_synth/lig_dom"/>
</dbReference>
<proteinExistence type="inferred from homology"/>
<dbReference type="Pfam" id="PF00501">
    <property type="entry name" value="AMP-binding"/>
    <property type="match status" value="1"/>
</dbReference>
<feature type="domain" description="AMP-dependent synthetase/ligase" evidence="3">
    <location>
        <begin position="34"/>
        <end position="415"/>
    </location>
</feature>
<organism evidence="5 6">
    <name type="scientific">Virgibacillus salinus</name>
    <dbReference type="NCBI Taxonomy" id="553311"/>
    <lineage>
        <taxon>Bacteria</taxon>
        <taxon>Bacillati</taxon>
        <taxon>Bacillota</taxon>
        <taxon>Bacilli</taxon>
        <taxon>Bacillales</taxon>
        <taxon>Bacillaceae</taxon>
        <taxon>Virgibacillus</taxon>
    </lineage>
</organism>
<dbReference type="Gene3D" id="3.40.50.980">
    <property type="match status" value="2"/>
</dbReference>
<protein>
    <submittedName>
        <fullName evidence="5">Long-chain acyl-CoA synthetase</fullName>
    </submittedName>
</protein>